<dbReference type="AlphaFoldDB" id="A0A5M8BDK7"/>
<dbReference type="PANTHER" id="PTHR43385">
    <property type="entry name" value="RIBOFLAVIN TRANSPORTER RIBJ"/>
    <property type="match status" value="1"/>
</dbReference>
<dbReference type="SUPFAM" id="SSF103473">
    <property type="entry name" value="MFS general substrate transporter"/>
    <property type="match status" value="1"/>
</dbReference>
<evidence type="ECO:0000256" key="2">
    <source>
        <dbReference type="ARBA" id="ARBA00022448"/>
    </source>
</evidence>
<feature type="transmembrane region" description="Helical" evidence="7">
    <location>
        <begin position="406"/>
        <end position="428"/>
    </location>
</feature>
<dbReference type="Pfam" id="PF07690">
    <property type="entry name" value="MFS_1"/>
    <property type="match status" value="1"/>
</dbReference>
<dbReference type="InterPro" id="IPR036259">
    <property type="entry name" value="MFS_trans_sf"/>
</dbReference>
<evidence type="ECO:0000256" key="1">
    <source>
        <dbReference type="ARBA" id="ARBA00004141"/>
    </source>
</evidence>
<evidence type="ECO:0000313" key="8">
    <source>
        <dbReference type="EMBL" id="KAA6133132.1"/>
    </source>
</evidence>
<evidence type="ECO:0000256" key="5">
    <source>
        <dbReference type="ARBA" id="ARBA00023136"/>
    </source>
</evidence>
<feature type="transmembrane region" description="Helical" evidence="7">
    <location>
        <begin position="47"/>
        <end position="70"/>
    </location>
</feature>
<dbReference type="GO" id="GO:0016020">
    <property type="term" value="C:membrane"/>
    <property type="evidence" value="ECO:0007669"/>
    <property type="project" value="UniProtKB-SubCell"/>
</dbReference>
<feature type="transmembrane region" description="Helical" evidence="7">
    <location>
        <begin position="291"/>
        <end position="308"/>
    </location>
</feature>
<keyword evidence="4 7" id="KW-1133">Transmembrane helix</keyword>
<dbReference type="RefSeq" id="WP_149317555.1">
    <property type="nucleotide sequence ID" value="NZ_VWRN01000006.1"/>
</dbReference>
<name>A0A5M8BDK7_9BURK</name>
<feature type="transmembrane region" description="Helical" evidence="7">
    <location>
        <begin position="198"/>
        <end position="218"/>
    </location>
</feature>
<dbReference type="Proteomes" id="UP000324324">
    <property type="component" value="Unassembled WGS sequence"/>
</dbReference>
<evidence type="ECO:0000256" key="4">
    <source>
        <dbReference type="ARBA" id="ARBA00022989"/>
    </source>
</evidence>
<evidence type="ECO:0000256" key="6">
    <source>
        <dbReference type="SAM" id="MobiDB-lite"/>
    </source>
</evidence>
<dbReference type="EMBL" id="VWRN01000006">
    <property type="protein sequence ID" value="KAA6133132.1"/>
    <property type="molecule type" value="Genomic_DNA"/>
</dbReference>
<feature type="transmembrane region" description="Helical" evidence="7">
    <location>
        <begin position="113"/>
        <end position="131"/>
    </location>
</feature>
<proteinExistence type="predicted"/>
<reference evidence="8 9" key="1">
    <citation type="submission" date="2019-09" db="EMBL/GenBank/DDBJ databases">
        <title>Isolation of a novel species in the genus Cupriavidus from patients with sepsis using whole genome sequencing.</title>
        <authorList>
            <person name="Kweon O.J."/>
            <person name="Lee M.-K."/>
        </authorList>
    </citation>
    <scope>NUCLEOTIDE SEQUENCE [LARGE SCALE GENOMIC DNA]</scope>
    <source>
        <strain evidence="8 9">MKL-01</strain>
    </source>
</reference>
<evidence type="ECO:0000313" key="9">
    <source>
        <dbReference type="Proteomes" id="UP000324324"/>
    </source>
</evidence>
<feature type="transmembrane region" description="Helical" evidence="7">
    <location>
        <begin position="255"/>
        <end position="279"/>
    </location>
</feature>
<feature type="transmembrane region" description="Helical" evidence="7">
    <location>
        <begin position="82"/>
        <end position="106"/>
    </location>
</feature>
<evidence type="ECO:0000256" key="7">
    <source>
        <dbReference type="SAM" id="Phobius"/>
    </source>
</evidence>
<comment type="caution">
    <text evidence="8">The sequence shown here is derived from an EMBL/GenBank/DDBJ whole genome shotgun (WGS) entry which is preliminary data.</text>
</comment>
<feature type="transmembrane region" description="Helical" evidence="7">
    <location>
        <begin position="320"/>
        <end position="337"/>
    </location>
</feature>
<feature type="transmembrane region" description="Helical" evidence="7">
    <location>
        <begin position="343"/>
        <end position="363"/>
    </location>
</feature>
<organism evidence="8 9">
    <name type="scientific">Cupriavidus cauae</name>
    <dbReference type="NCBI Taxonomy" id="2608999"/>
    <lineage>
        <taxon>Bacteria</taxon>
        <taxon>Pseudomonadati</taxon>
        <taxon>Pseudomonadota</taxon>
        <taxon>Betaproteobacteria</taxon>
        <taxon>Burkholderiales</taxon>
        <taxon>Burkholderiaceae</taxon>
        <taxon>Cupriavidus</taxon>
    </lineage>
</organism>
<dbReference type="Gene3D" id="1.20.1250.20">
    <property type="entry name" value="MFS general substrate transporter like domains"/>
    <property type="match status" value="1"/>
</dbReference>
<evidence type="ECO:0000256" key="3">
    <source>
        <dbReference type="ARBA" id="ARBA00022692"/>
    </source>
</evidence>
<sequence>MTTPDLSSGPRPDTAGSAPGMAADSDAAGPAEPQSQSAPWSEPPRHLAWVLGLTETISWGTLYFAFTVFIEPMSRTLGYGKPFLAGGYSLGLLVWALCSFAVGRLLDRAPARWVMGTGSVLAGLGLMLWAWTPNPTLFLLMWVPLGLAMATTLYEPAFVVLRQAYGDGYQKSIVIVTLVAGFASTIFIPLAQWLVLHIGWRGTLLIFAALNLLVCAPLHARLRFTPHPTYASVQPVAPLGGGSPGIATLALRDPVFWAVVLAFTALAVVASLLGAHLIPMLNEKGLPVGEQLMVAALIGPAQVIGRLAMARMPSRQPVRIAMPVYLVMSLGLLTLALGHGKWLMLAAVLYGCANGINTMLRAMAMPELISRHHYATLNGLMMTPVLLMQAIAPWLGALMWTAAGGYWLMLWVMVVLAIAALGAFAYALRRRGMLGAPPAAA</sequence>
<gene>
    <name evidence="8" type="ORF">F1599_01555</name>
</gene>
<feature type="region of interest" description="Disordered" evidence="6">
    <location>
        <begin position="1"/>
        <end position="42"/>
    </location>
</feature>
<keyword evidence="9" id="KW-1185">Reference proteome</keyword>
<feature type="transmembrane region" description="Helical" evidence="7">
    <location>
        <begin position="375"/>
        <end position="400"/>
    </location>
</feature>
<dbReference type="GO" id="GO:0022857">
    <property type="term" value="F:transmembrane transporter activity"/>
    <property type="evidence" value="ECO:0007669"/>
    <property type="project" value="InterPro"/>
</dbReference>
<keyword evidence="5 7" id="KW-0472">Membrane</keyword>
<comment type="subcellular location">
    <subcellularLocation>
        <location evidence="1">Membrane</location>
        <topology evidence="1">Multi-pass membrane protein</topology>
    </subcellularLocation>
</comment>
<dbReference type="InterPro" id="IPR052983">
    <property type="entry name" value="MFS_Riboflavin_Transporter"/>
</dbReference>
<keyword evidence="3 7" id="KW-0812">Transmembrane</keyword>
<dbReference type="InterPro" id="IPR011701">
    <property type="entry name" value="MFS"/>
</dbReference>
<feature type="transmembrane region" description="Helical" evidence="7">
    <location>
        <begin position="173"/>
        <end position="192"/>
    </location>
</feature>
<dbReference type="PANTHER" id="PTHR43385:SF1">
    <property type="entry name" value="RIBOFLAVIN TRANSPORTER RIBJ"/>
    <property type="match status" value="1"/>
</dbReference>
<keyword evidence="2" id="KW-0813">Transport</keyword>
<accession>A0A5M8BDK7</accession>
<feature type="transmembrane region" description="Helical" evidence="7">
    <location>
        <begin position="137"/>
        <end position="161"/>
    </location>
</feature>
<protein>
    <submittedName>
        <fullName evidence="8">MFS transporter</fullName>
    </submittedName>
</protein>